<dbReference type="PANTHER" id="PTHR35802">
    <property type="entry name" value="PROTEASE SYNTHASE AND SPORULATION PROTEIN PAI 2"/>
    <property type="match status" value="1"/>
</dbReference>
<dbReference type="Gene3D" id="2.30.110.10">
    <property type="entry name" value="Electron Transport, Fmn-binding Protein, Chain A"/>
    <property type="match status" value="1"/>
</dbReference>
<accession>A0A9Q2NVN3</accession>
<reference evidence="1 4" key="1">
    <citation type="submission" date="2021-01" db="EMBL/GenBank/DDBJ databases">
        <title>Diatom-associated Roseobacters Show Island Model of Population Structure.</title>
        <authorList>
            <person name="Qu L."/>
            <person name="Feng X."/>
            <person name="Chen Y."/>
            <person name="Li L."/>
            <person name="Wang X."/>
            <person name="Hu Z."/>
            <person name="Wang H."/>
            <person name="Luo H."/>
        </authorList>
    </citation>
    <scope>NUCLEOTIDE SEQUENCE</scope>
    <source>
        <strain evidence="2 4">CC28-63</strain>
        <strain evidence="1">CC28-69</strain>
    </source>
</reference>
<dbReference type="InterPro" id="IPR012349">
    <property type="entry name" value="Split_barrel_FMN-bd"/>
</dbReference>
<proteinExistence type="predicted"/>
<dbReference type="Proteomes" id="UP000809440">
    <property type="component" value="Unassembled WGS sequence"/>
</dbReference>
<dbReference type="Pfam" id="PF04299">
    <property type="entry name" value="FMN_bind_2"/>
    <property type="match status" value="1"/>
</dbReference>
<dbReference type="OrthoDB" id="9794948at2"/>
<gene>
    <name evidence="1" type="ORF">JQX41_00230</name>
    <name evidence="2" type="ORF">JQX48_00230</name>
</gene>
<name>A0A9Q2NVN3_9RHOB</name>
<dbReference type="PIRSF" id="PIRSF010372">
    <property type="entry name" value="PaiB"/>
    <property type="match status" value="1"/>
</dbReference>
<dbReference type="Proteomes" id="UP000755667">
    <property type="component" value="Unassembled WGS sequence"/>
</dbReference>
<dbReference type="SUPFAM" id="SSF50475">
    <property type="entry name" value="FMN-binding split barrel"/>
    <property type="match status" value="1"/>
</dbReference>
<protein>
    <submittedName>
        <fullName evidence="1">FMN-binding negative transcriptional regulator</fullName>
    </submittedName>
</protein>
<organism evidence="1 3">
    <name type="scientific">Marivita cryptomonadis</name>
    <dbReference type="NCBI Taxonomy" id="505252"/>
    <lineage>
        <taxon>Bacteria</taxon>
        <taxon>Pseudomonadati</taxon>
        <taxon>Pseudomonadota</taxon>
        <taxon>Alphaproteobacteria</taxon>
        <taxon>Rhodobacterales</taxon>
        <taxon>Roseobacteraceae</taxon>
        <taxon>Marivita</taxon>
    </lineage>
</organism>
<comment type="caution">
    <text evidence="1">The sequence shown here is derived from an EMBL/GenBank/DDBJ whole genome shotgun (WGS) entry which is preliminary data.</text>
</comment>
<evidence type="ECO:0000313" key="2">
    <source>
        <dbReference type="EMBL" id="MBM2415383.1"/>
    </source>
</evidence>
<dbReference type="RefSeq" id="WP_085633292.1">
    <property type="nucleotide sequence ID" value="NZ_JAFBWU010000001.1"/>
</dbReference>
<dbReference type="GeneID" id="62643132"/>
<dbReference type="EMBL" id="JAFBXE010000001">
    <property type="protein sequence ID" value="MBM2410716.1"/>
    <property type="molecule type" value="Genomic_DNA"/>
</dbReference>
<evidence type="ECO:0000313" key="3">
    <source>
        <dbReference type="Proteomes" id="UP000755667"/>
    </source>
</evidence>
<keyword evidence="4" id="KW-1185">Reference proteome</keyword>
<evidence type="ECO:0000313" key="1">
    <source>
        <dbReference type="EMBL" id="MBM2410716.1"/>
    </source>
</evidence>
<dbReference type="AlphaFoldDB" id="A0A9Q2NVN3"/>
<evidence type="ECO:0000313" key="4">
    <source>
        <dbReference type="Proteomes" id="UP000809440"/>
    </source>
</evidence>
<sequence>MHPNPSFHSHDHAKDIALVRNRGFGTLMVNGDPVPMVAHVPVLLSEDGCTVLIHLVRSNPIARALKTPLPARIAVTGPDAYISPDWYGVADQVPTWNYVAVQITGVLELLPHEEMRDVLDTQTAHFETQLADKTPWTTNKMTPEVLDKMMRMIVPCRMTVNEIEATWKLGQNKDDAVRLRAAEQVPGGMGTELEALAAMMADPPVL</sequence>
<dbReference type="EMBL" id="JAFBXF010000001">
    <property type="protein sequence ID" value="MBM2415383.1"/>
    <property type="molecule type" value="Genomic_DNA"/>
</dbReference>
<dbReference type="InterPro" id="IPR007396">
    <property type="entry name" value="TR_PAI2-type"/>
</dbReference>
<dbReference type="PANTHER" id="PTHR35802:SF1">
    <property type="entry name" value="PROTEASE SYNTHASE AND SPORULATION PROTEIN PAI 2"/>
    <property type="match status" value="1"/>
</dbReference>